<keyword evidence="2" id="KW-0882">Thioester bond</keyword>
<dbReference type="Pfam" id="PF01835">
    <property type="entry name" value="MG2"/>
    <property type="match status" value="1"/>
</dbReference>
<dbReference type="InterPro" id="IPR041555">
    <property type="entry name" value="MG3"/>
</dbReference>
<dbReference type="Gene3D" id="1.50.10.20">
    <property type="match status" value="1"/>
</dbReference>
<organism evidence="9 12">
    <name type="scientific">Crassostrea virginica</name>
    <name type="common">Eastern oyster</name>
    <dbReference type="NCBI Taxonomy" id="6565"/>
    <lineage>
        <taxon>Eukaryota</taxon>
        <taxon>Metazoa</taxon>
        <taxon>Spiralia</taxon>
        <taxon>Lophotrochozoa</taxon>
        <taxon>Mollusca</taxon>
        <taxon>Bivalvia</taxon>
        <taxon>Autobranchia</taxon>
        <taxon>Pteriomorphia</taxon>
        <taxon>Ostreida</taxon>
        <taxon>Ostreoidea</taxon>
        <taxon>Ostreidae</taxon>
        <taxon>Crassostrea</taxon>
    </lineage>
</organism>
<dbReference type="InterPro" id="IPR047565">
    <property type="entry name" value="Alpha-macroglob_thiol-ester_cl"/>
</dbReference>
<dbReference type="PANTHER" id="PTHR11412">
    <property type="entry name" value="MACROGLOBULIN / COMPLEMENT"/>
    <property type="match status" value="1"/>
</dbReference>
<dbReference type="SMART" id="SM01359">
    <property type="entry name" value="A2M_N_2"/>
    <property type="match status" value="1"/>
</dbReference>
<dbReference type="InterPro" id="IPR002890">
    <property type="entry name" value="MG2"/>
</dbReference>
<dbReference type="InterPro" id="IPR011626">
    <property type="entry name" value="Alpha-macroglobulin_TED"/>
</dbReference>
<dbReference type="RefSeq" id="XP_022338179.1">
    <property type="nucleotide sequence ID" value="XM_022482471.1"/>
</dbReference>
<accession>A0A8B8EDJ9</accession>
<sequence>MRVWMLLLLALPISARYLLIAPERALKGDNYSVTIVNNLNEDADVTLEMSSKGTSGIITEMIAGVVSAKSFVTLNMMVPSTFSNEMKLLMNLTYPQSKLIITNSTVVPIRELSGFMAIQTDKKLYKKNQKVLMRVLALDKELMPVNENVTLYIKNPNGNRVEMWKDLQPESGVVKAEFLLSDDPTLGDWKIFAEQHHSDSEIVVTNATITVDKFVLPRFEVIVDAPPSVFARTQSPVKIRVTAKYTFGENVIGECRLILSESSRSVSVTSQLPLVQGMATFTVQASEIQGLLQRYGSDINVKAIVTEGSSKIELAGMTSMKVTYEALTIEKIGEDYHTDPNPYHYCVTVTDDKGQLIPEVNRSNYQMTISRERDIPVQTLQLSTLPIVDTKHTFCGTINPPFLDQLNLRISISTNDQEGVLQSKDFLVQRLITSANNTAATLSLTVWDVQQNQLSTKNKFGVGEDVQFQIQRSGRPLVNDPVFYQVFSKGESLASGVVDLSRTTMLTVTTTRRMAPSASVLVYIISNGYLVSAMQKIHVKLNLNTQVGMSFGTARAEVASDVTLRVTTPQQNSFVALVAIDKGSQLLGAPNDITESEVLNHLGVFSLGHEPNLNPWGPVERRKRSMFFPPMSYVTEDILRRVGILWMTDVKVQSIERFRHFPDFEEVADKIPEAAIAEDGLVNSASPEEDGSGAVRKSFPETWIWVEGKSGADSVFEIQKRLPDSITSYVTRALVISPSTGLHIPDNTQIESFKEFFMVVSTPPSIIQGEVFEVKVLLFNYIENGPEELQATVSIKSKVENAAKIWSRDSESEPTSSREVTKTLTVKRGESSLLALWVRKLETEEFSSVLTLYGEATAQVNGQAYVDRIEKDISAEPEGRRIQKTKVVSLEAAGSGIDPVGVTFPQEAVKGSKAVYVLVMGDLLTQSLNNPEKMITVPTGCGEQNIATTVPNIYLLQYLRATQAATTLESKIIQNIKLGYQRELNYRRNDGSFSAFGMSDASGSTWLTAFVLKSFAEIDRMLPNLVDPSVMDLATAWLNFQVNDRGGVNEPGRVIHTEMQGSISNSREKLSAFVLSCYAEVVDVYRLGPNFMEAQKKMLAIETLLKGSIPSAVTNPYYSSLLTYALAVDGSSPTVVAKLTQQLMDNATAFLDGAIEMKCLGENCGEGEEEPVSLRRGYINRDSSPSSIEMTGYLILSLMVTNQSKEALPFVRWLNSKRNSLGGWYSTQDTVIGLRALSEFAKGKLEKNKDVQINIEIIAKHNTTTLKTKTFTVNQGNRILLQREQFPVETNSLEIKPSQAGDVVVTVLWQYNLVQPLQDKDIQVTVTKQTISEEIYDVRSCVRYLGTDPSNMALVSITMGTGMTPDVTPLEKDKNVARVEVESSLVHIYLNEITKESQCMQFRATQSTEVKDAKPVPVKAMLYYKPEVAAVVTYDPSTSNRLNYCGDYVCSHAGHVTPLSLSLMIVVFLAVSFITGGQIC</sequence>
<dbReference type="RefSeq" id="XP_022338180.1">
    <property type="nucleotide sequence ID" value="XM_022482472.1"/>
</dbReference>
<dbReference type="Pfam" id="PF07677">
    <property type="entry name" value="A2M_recep"/>
    <property type="match status" value="1"/>
</dbReference>
<protein>
    <submittedName>
        <fullName evidence="10 11">CD109 antigen-like</fullName>
    </submittedName>
</protein>
<evidence type="ECO:0000256" key="1">
    <source>
        <dbReference type="ARBA" id="ARBA00022729"/>
    </source>
</evidence>
<dbReference type="InterPro" id="IPR036595">
    <property type="entry name" value="A-macroglobulin_rcpt-bd_sf"/>
</dbReference>
<name>A0A8B8EDJ9_CRAVI</name>
<evidence type="ECO:0000256" key="5">
    <source>
        <dbReference type="SAM" id="SignalP"/>
    </source>
</evidence>
<dbReference type="InterPro" id="IPR019742">
    <property type="entry name" value="MacrogloblnA2_CS"/>
</dbReference>
<dbReference type="Proteomes" id="UP000694844">
    <property type="component" value="Chromosome 5"/>
</dbReference>
<feature type="domain" description="Alpha-2-macroglobulin" evidence="7">
    <location>
        <begin position="702"/>
        <end position="795"/>
    </location>
</feature>
<feature type="signal peptide" evidence="5">
    <location>
        <begin position="1"/>
        <end position="15"/>
    </location>
</feature>
<dbReference type="SUPFAM" id="SSF49410">
    <property type="entry name" value="Alpha-macroglobulin receptor domain"/>
    <property type="match status" value="1"/>
</dbReference>
<evidence type="ECO:0000256" key="4">
    <source>
        <dbReference type="ARBA" id="ARBA00023180"/>
    </source>
</evidence>
<dbReference type="Pfam" id="PF07678">
    <property type="entry name" value="TED_complement"/>
    <property type="match status" value="1"/>
</dbReference>
<evidence type="ECO:0000313" key="12">
    <source>
        <dbReference type="RefSeq" id="XP_022338180.1"/>
    </source>
</evidence>
<dbReference type="Gene3D" id="2.20.130.20">
    <property type="match status" value="1"/>
</dbReference>
<dbReference type="Gene3D" id="6.20.50.160">
    <property type="match status" value="1"/>
</dbReference>
<keyword evidence="9" id="KW-1185">Reference proteome</keyword>
<dbReference type="Pfam" id="PF17791">
    <property type="entry name" value="MG3"/>
    <property type="match status" value="1"/>
</dbReference>
<gene>
    <name evidence="10 11 12" type="primary">LOC111133801</name>
</gene>
<feature type="domain" description="Alpha-macroglobulin receptor-binding" evidence="8">
    <location>
        <begin position="1350"/>
        <end position="1434"/>
    </location>
</feature>
<evidence type="ECO:0000256" key="2">
    <source>
        <dbReference type="ARBA" id="ARBA00022966"/>
    </source>
</evidence>
<dbReference type="GeneID" id="111133801"/>
<dbReference type="InterPro" id="IPR001599">
    <property type="entry name" value="Macroglobln_a2"/>
</dbReference>
<dbReference type="SMART" id="SM01361">
    <property type="entry name" value="A2M_recep"/>
    <property type="match status" value="1"/>
</dbReference>
<dbReference type="SUPFAM" id="SSF48239">
    <property type="entry name" value="Terpenoid cyclases/Protein prenyltransferases"/>
    <property type="match status" value="1"/>
</dbReference>
<keyword evidence="4" id="KW-0325">Glycoprotein</keyword>
<evidence type="ECO:0000313" key="11">
    <source>
        <dbReference type="RefSeq" id="XP_022338179.1"/>
    </source>
</evidence>
<keyword evidence="1 5" id="KW-0732">Signal</keyword>
<dbReference type="Pfam" id="PF00207">
    <property type="entry name" value="A2M"/>
    <property type="match status" value="1"/>
</dbReference>
<dbReference type="Gene3D" id="2.60.40.1930">
    <property type="match status" value="3"/>
</dbReference>
<feature type="chain" id="PRO_5044666428" evidence="5">
    <location>
        <begin position="16"/>
        <end position="1480"/>
    </location>
</feature>
<dbReference type="SMART" id="SM01419">
    <property type="entry name" value="Thiol-ester_cl"/>
    <property type="match status" value="1"/>
</dbReference>
<dbReference type="SMART" id="SM01360">
    <property type="entry name" value="A2M"/>
    <property type="match status" value="1"/>
</dbReference>
<keyword evidence="3" id="KW-1015">Disulfide bond</keyword>
<dbReference type="InterPro" id="IPR050473">
    <property type="entry name" value="A2M/Complement_sys"/>
</dbReference>
<evidence type="ECO:0000256" key="3">
    <source>
        <dbReference type="ARBA" id="ARBA00023157"/>
    </source>
</evidence>
<dbReference type="InterPro" id="IPR013783">
    <property type="entry name" value="Ig-like_fold"/>
</dbReference>
<dbReference type="KEGG" id="cvn:111133801"/>
<evidence type="ECO:0000313" key="9">
    <source>
        <dbReference type="Proteomes" id="UP000694844"/>
    </source>
</evidence>
<dbReference type="Gene3D" id="2.60.40.10">
    <property type="entry name" value="Immunoglobulins"/>
    <property type="match status" value="2"/>
</dbReference>
<dbReference type="PANTHER" id="PTHR11412:SF136">
    <property type="entry name" value="CD109 ANTIGEN"/>
    <property type="match status" value="1"/>
</dbReference>
<feature type="domain" description="Alpha-2-macroglobulin bait region" evidence="6">
    <location>
        <begin position="450"/>
        <end position="587"/>
    </location>
</feature>
<dbReference type="Gene3D" id="2.60.40.690">
    <property type="entry name" value="Alpha-macroglobulin, receptor-binding domain"/>
    <property type="match status" value="1"/>
</dbReference>
<dbReference type="Pfam" id="PF07703">
    <property type="entry name" value="A2M_BRD"/>
    <property type="match status" value="1"/>
</dbReference>
<dbReference type="OrthoDB" id="9998011at2759"/>
<dbReference type="GO" id="GO:0004866">
    <property type="term" value="F:endopeptidase inhibitor activity"/>
    <property type="evidence" value="ECO:0007669"/>
    <property type="project" value="InterPro"/>
</dbReference>
<dbReference type="InterPro" id="IPR008930">
    <property type="entry name" value="Terpenoid_cyclase/PrenylTrfase"/>
</dbReference>
<proteinExistence type="predicted"/>
<evidence type="ECO:0000259" key="6">
    <source>
        <dbReference type="SMART" id="SM01359"/>
    </source>
</evidence>
<dbReference type="Gene3D" id="2.60.120.1540">
    <property type="match status" value="1"/>
</dbReference>
<evidence type="ECO:0000259" key="8">
    <source>
        <dbReference type="SMART" id="SM01361"/>
    </source>
</evidence>
<dbReference type="Gene3D" id="2.60.40.1940">
    <property type="match status" value="1"/>
</dbReference>
<dbReference type="GO" id="GO:0005615">
    <property type="term" value="C:extracellular space"/>
    <property type="evidence" value="ECO:0007669"/>
    <property type="project" value="InterPro"/>
</dbReference>
<dbReference type="FunFam" id="2.60.40.1930:FF:000001">
    <property type="entry name" value="CD109 isoform 3"/>
    <property type="match status" value="1"/>
</dbReference>
<evidence type="ECO:0000313" key="10">
    <source>
        <dbReference type="RefSeq" id="XP_022338178.1"/>
    </source>
</evidence>
<dbReference type="PROSITE" id="PS00477">
    <property type="entry name" value="ALPHA_2_MACROGLOBULIN"/>
    <property type="match status" value="1"/>
</dbReference>
<reference evidence="10 11" key="1">
    <citation type="submission" date="2025-04" db="UniProtKB">
        <authorList>
            <consortium name="RefSeq"/>
        </authorList>
    </citation>
    <scope>IDENTIFICATION</scope>
    <source>
        <tissue evidence="10 11">Whole sample</tissue>
    </source>
</reference>
<dbReference type="InterPro" id="IPR009048">
    <property type="entry name" value="A-macroglobulin_rcpt-bd"/>
</dbReference>
<evidence type="ECO:0000259" key="7">
    <source>
        <dbReference type="SMART" id="SM01360"/>
    </source>
</evidence>
<dbReference type="InterPro" id="IPR011625">
    <property type="entry name" value="A2M_N_BRD"/>
</dbReference>
<dbReference type="RefSeq" id="XP_022338178.1">
    <property type="nucleotide sequence ID" value="XM_022482470.1"/>
</dbReference>